<dbReference type="EMBL" id="SBLB01000018">
    <property type="protein sequence ID" value="RYC66251.1"/>
    <property type="molecule type" value="Genomic_DNA"/>
</dbReference>
<sequence>MNTEQAKKLSLPHLLQKLGHTPSKVTKGGNELWYPSPFRNETDASFHTSFIGGKWIWNDFGDIGGTVVDFAMRYWECSISEALAHLDQYAPGAARSDTKPDLFSFHQHPHREAVENFLPDRQLQLIETKPITSPAILNYLSRERSIPAELAKRYLVEIRYQNTGVGKSFFGFGMRNESGGHEVRVALASHKFKSAIDARDITVIPGSDPSDTSASLFEGMTDFLSLLVMQGKTALPGRAIIMHSLSSHARTVDYLRNNAAQEIRTYLDNNDAGQKGTEKLKAEFGDAVISFSQSFAPYVDLNDALRAMHARRSGQSLG</sequence>
<dbReference type="Pfam" id="PF13155">
    <property type="entry name" value="Toprim_2"/>
    <property type="match status" value="1"/>
</dbReference>
<dbReference type="GO" id="GO:0003677">
    <property type="term" value="F:DNA binding"/>
    <property type="evidence" value="ECO:0007669"/>
    <property type="project" value="InterPro"/>
</dbReference>
<proteinExistence type="predicted"/>
<dbReference type="SUPFAM" id="SSF57783">
    <property type="entry name" value="Zinc beta-ribbon"/>
    <property type="match status" value="1"/>
</dbReference>
<dbReference type="Gene3D" id="3.90.580.10">
    <property type="entry name" value="Zinc finger, CHC2-type domain"/>
    <property type="match status" value="1"/>
</dbReference>
<gene>
    <name evidence="1" type="ORF">EQG79_30575</name>
</gene>
<organism evidence="1 2">
    <name type="scientific">Spirosoma sordidisoli</name>
    <dbReference type="NCBI Taxonomy" id="2502893"/>
    <lineage>
        <taxon>Bacteria</taxon>
        <taxon>Pseudomonadati</taxon>
        <taxon>Bacteroidota</taxon>
        <taxon>Cytophagia</taxon>
        <taxon>Cytophagales</taxon>
        <taxon>Cytophagaceae</taxon>
        <taxon>Spirosoma</taxon>
    </lineage>
</organism>
<comment type="caution">
    <text evidence="1">The sequence shown here is derived from an EMBL/GenBank/DDBJ whole genome shotgun (WGS) entry which is preliminary data.</text>
</comment>
<dbReference type="Gene3D" id="3.40.1360.10">
    <property type="match status" value="1"/>
</dbReference>
<dbReference type="GO" id="GO:0006260">
    <property type="term" value="P:DNA replication"/>
    <property type="evidence" value="ECO:0007669"/>
    <property type="project" value="InterPro"/>
</dbReference>
<dbReference type="GO" id="GO:0008270">
    <property type="term" value="F:zinc ion binding"/>
    <property type="evidence" value="ECO:0007669"/>
    <property type="project" value="InterPro"/>
</dbReference>
<dbReference type="Proteomes" id="UP000290407">
    <property type="component" value="Unassembled WGS sequence"/>
</dbReference>
<evidence type="ECO:0008006" key="3">
    <source>
        <dbReference type="Google" id="ProtNLM"/>
    </source>
</evidence>
<protein>
    <recommendedName>
        <fullName evidence="3">Zinc finger CHC2-type domain-containing protein</fullName>
    </recommendedName>
</protein>
<dbReference type="AlphaFoldDB" id="A0A4Q2UFV7"/>
<accession>A0A4Q2UFV7</accession>
<dbReference type="RefSeq" id="WP_129607013.1">
    <property type="nucleotide sequence ID" value="NZ_SBLB01000018.1"/>
</dbReference>
<reference evidence="1 2" key="1">
    <citation type="submission" date="2019-01" db="EMBL/GenBank/DDBJ databases">
        <title>Spirosoma flava sp. nov., a propanil-degrading bacterium isolated from herbicide-contaminated soil.</title>
        <authorList>
            <person name="Zhang L."/>
            <person name="Jiang J.-D."/>
        </authorList>
    </citation>
    <scope>NUCLEOTIDE SEQUENCE [LARGE SCALE GENOMIC DNA]</scope>
    <source>
        <strain evidence="1 2">TY50</strain>
    </source>
</reference>
<evidence type="ECO:0000313" key="2">
    <source>
        <dbReference type="Proteomes" id="UP000290407"/>
    </source>
</evidence>
<keyword evidence="2" id="KW-1185">Reference proteome</keyword>
<dbReference type="InterPro" id="IPR036977">
    <property type="entry name" value="DNA_primase_Znf_CHC2"/>
</dbReference>
<evidence type="ECO:0000313" key="1">
    <source>
        <dbReference type="EMBL" id="RYC66251.1"/>
    </source>
</evidence>
<name>A0A4Q2UFV7_9BACT</name>